<comment type="caution">
    <text evidence="2">The sequence shown here is derived from an EMBL/GenBank/DDBJ whole genome shotgun (WGS) entry which is preliminary data.</text>
</comment>
<reference evidence="2" key="1">
    <citation type="submission" date="2017-05" db="EMBL/GenBank/DDBJ databases">
        <authorList>
            <person name="Imhoff J.F."/>
            <person name="Rahn T."/>
            <person name="Kuenzel S."/>
            <person name="Neulinger S.C."/>
        </authorList>
    </citation>
    <scope>NUCLEOTIDE SEQUENCE</scope>
    <source>
        <strain evidence="2">DSM 4395</strain>
    </source>
</reference>
<protein>
    <recommendedName>
        <fullName evidence="1">Putative restriction endonuclease domain-containing protein</fullName>
    </recommendedName>
</protein>
<dbReference type="CDD" id="cd06260">
    <property type="entry name" value="DUF820-like"/>
    <property type="match status" value="1"/>
</dbReference>
<dbReference type="AlphaFoldDB" id="A0AAJ0XE39"/>
<dbReference type="SUPFAM" id="SSF52980">
    <property type="entry name" value="Restriction endonuclease-like"/>
    <property type="match status" value="1"/>
</dbReference>
<proteinExistence type="predicted"/>
<dbReference type="Proteomes" id="UP001296967">
    <property type="component" value="Unassembled WGS sequence"/>
</dbReference>
<dbReference type="Gene3D" id="3.90.1570.10">
    <property type="entry name" value="tt1808, chain A"/>
    <property type="match status" value="1"/>
</dbReference>
<accession>A0AAJ0XE39</accession>
<dbReference type="PANTHER" id="PTHR35400">
    <property type="entry name" value="SLR1083 PROTEIN"/>
    <property type="match status" value="1"/>
</dbReference>
<name>A0AAJ0XE39_HALSE</name>
<sequence>MEAVALSRPQKPLNRQILDRQRHRLCRADYHRMAEAGIFSEDDPIELIAGELVDMPPIGDEHAGLTTQLNHLVHRSGVKDALVWVQSPLVLDEHSEPEPDLMLLRFRADYYKQAKPRAADVLLLIEVADSSLSYDRSVKRPLYAQHGIAEVWIVNLQDRVVEVNRDPDGQDYRDIWLARAGDLLQSRQVPDWTLSVSELLG</sequence>
<feature type="domain" description="Putative restriction endonuclease" evidence="1">
    <location>
        <begin position="28"/>
        <end position="196"/>
    </location>
</feature>
<evidence type="ECO:0000313" key="3">
    <source>
        <dbReference type="Proteomes" id="UP001296967"/>
    </source>
</evidence>
<dbReference type="InterPro" id="IPR012296">
    <property type="entry name" value="Nuclease_put_TT1808"/>
</dbReference>
<dbReference type="PANTHER" id="PTHR35400:SF1">
    <property type="entry name" value="SLR1083 PROTEIN"/>
    <property type="match status" value="1"/>
</dbReference>
<dbReference type="Pfam" id="PF05685">
    <property type="entry name" value="Uma2"/>
    <property type="match status" value="1"/>
</dbReference>
<dbReference type="InterPro" id="IPR011335">
    <property type="entry name" value="Restrct_endonuc-II-like"/>
</dbReference>
<evidence type="ECO:0000259" key="1">
    <source>
        <dbReference type="Pfam" id="PF05685"/>
    </source>
</evidence>
<dbReference type="EMBL" id="NHSF01000014">
    <property type="protein sequence ID" value="MBK5929384.1"/>
    <property type="molecule type" value="Genomic_DNA"/>
</dbReference>
<gene>
    <name evidence="2" type="ORF">CCR82_02250</name>
</gene>
<dbReference type="InterPro" id="IPR008538">
    <property type="entry name" value="Uma2"/>
</dbReference>
<reference evidence="2" key="2">
    <citation type="journal article" date="2020" name="Microorganisms">
        <title>Osmotic Adaptation and Compatible Solute Biosynthesis of Phototrophic Bacteria as Revealed from Genome Analyses.</title>
        <authorList>
            <person name="Imhoff J.F."/>
            <person name="Rahn T."/>
            <person name="Kunzel S."/>
            <person name="Keller A."/>
            <person name="Neulinger S.C."/>
        </authorList>
    </citation>
    <scope>NUCLEOTIDE SEQUENCE</scope>
    <source>
        <strain evidence="2">DSM 4395</strain>
    </source>
</reference>
<organism evidence="2 3">
    <name type="scientific">Halochromatium salexigens</name>
    <name type="common">Chromatium salexigens</name>
    <dbReference type="NCBI Taxonomy" id="49447"/>
    <lineage>
        <taxon>Bacteria</taxon>
        <taxon>Pseudomonadati</taxon>
        <taxon>Pseudomonadota</taxon>
        <taxon>Gammaproteobacteria</taxon>
        <taxon>Chromatiales</taxon>
        <taxon>Chromatiaceae</taxon>
        <taxon>Halochromatium</taxon>
    </lineage>
</organism>
<keyword evidence="3" id="KW-1185">Reference proteome</keyword>
<evidence type="ECO:0000313" key="2">
    <source>
        <dbReference type="EMBL" id="MBK5929384.1"/>
    </source>
</evidence>
<dbReference type="RefSeq" id="WP_201243737.1">
    <property type="nucleotide sequence ID" value="NZ_NHSF01000014.1"/>
</dbReference>